<dbReference type="InterPro" id="IPR036019">
    <property type="entry name" value="MscL_channel"/>
</dbReference>
<dbReference type="GO" id="GO:0016020">
    <property type="term" value="C:membrane"/>
    <property type="evidence" value="ECO:0007669"/>
    <property type="project" value="UniProtKB-SubCell"/>
</dbReference>
<keyword evidence="2 5" id="KW-0812">Transmembrane</keyword>
<dbReference type="GO" id="GO:0008381">
    <property type="term" value="F:mechanosensitive monoatomic ion channel activity"/>
    <property type="evidence" value="ECO:0007669"/>
    <property type="project" value="TreeGrafter"/>
</dbReference>
<dbReference type="InterPro" id="IPR037673">
    <property type="entry name" value="MSC/AndL"/>
</dbReference>
<evidence type="ECO:0000313" key="7">
    <source>
        <dbReference type="Proteomes" id="UP000284706"/>
    </source>
</evidence>
<organism evidence="6 7">
    <name type="scientific">Gymnopilus dilepis</name>
    <dbReference type="NCBI Taxonomy" id="231916"/>
    <lineage>
        <taxon>Eukaryota</taxon>
        <taxon>Fungi</taxon>
        <taxon>Dikarya</taxon>
        <taxon>Basidiomycota</taxon>
        <taxon>Agaricomycotina</taxon>
        <taxon>Agaricomycetes</taxon>
        <taxon>Agaricomycetidae</taxon>
        <taxon>Agaricales</taxon>
        <taxon>Agaricineae</taxon>
        <taxon>Hymenogastraceae</taxon>
        <taxon>Gymnopilus</taxon>
    </lineage>
</organism>
<proteinExistence type="predicted"/>
<gene>
    <name evidence="6" type="ORF">CVT26_005833</name>
</gene>
<dbReference type="PANTHER" id="PTHR30266:SF2">
    <property type="entry name" value="LARGE-CONDUCTANCE MECHANOSENSITIVE CHANNEL"/>
    <property type="match status" value="1"/>
</dbReference>
<comment type="caution">
    <text evidence="6">The sequence shown here is derived from an EMBL/GenBank/DDBJ whole genome shotgun (WGS) entry which is preliminary data.</text>
</comment>
<name>A0A409VNX7_9AGAR</name>
<dbReference type="PANTHER" id="PTHR30266">
    <property type="entry name" value="MECHANOSENSITIVE CHANNEL MSCL"/>
    <property type="match status" value="1"/>
</dbReference>
<dbReference type="OrthoDB" id="10010920at2759"/>
<reference evidence="6 7" key="1">
    <citation type="journal article" date="2018" name="Evol. Lett.">
        <title>Horizontal gene cluster transfer increased hallucinogenic mushroom diversity.</title>
        <authorList>
            <person name="Reynolds H.T."/>
            <person name="Vijayakumar V."/>
            <person name="Gluck-Thaler E."/>
            <person name="Korotkin H.B."/>
            <person name="Matheny P.B."/>
            <person name="Slot J.C."/>
        </authorList>
    </citation>
    <scope>NUCLEOTIDE SEQUENCE [LARGE SCALE GENOMIC DNA]</scope>
    <source>
        <strain evidence="6 7">SRW20</strain>
    </source>
</reference>
<keyword evidence="7" id="KW-1185">Reference proteome</keyword>
<keyword evidence="4 5" id="KW-0472">Membrane</keyword>
<dbReference type="Proteomes" id="UP000284706">
    <property type="component" value="Unassembled WGS sequence"/>
</dbReference>
<dbReference type="InParanoid" id="A0A409VNX7"/>
<evidence type="ECO:0000256" key="5">
    <source>
        <dbReference type="SAM" id="Phobius"/>
    </source>
</evidence>
<dbReference type="Pfam" id="PF01741">
    <property type="entry name" value="MscL"/>
    <property type="match status" value="1"/>
</dbReference>
<keyword evidence="3 5" id="KW-1133">Transmembrane helix</keyword>
<dbReference type="Gene3D" id="1.10.1200.120">
    <property type="entry name" value="Large-conductance mechanosensitive channel, MscL, domain 1"/>
    <property type="match status" value="1"/>
</dbReference>
<accession>A0A409VNX7</accession>
<evidence type="ECO:0008006" key="8">
    <source>
        <dbReference type="Google" id="ProtNLM"/>
    </source>
</evidence>
<dbReference type="AlphaFoldDB" id="A0A409VNX7"/>
<dbReference type="FunFam" id="1.10.1200.120:FF:000004">
    <property type="entry name" value="Ion channel, putative"/>
    <property type="match status" value="1"/>
</dbReference>
<comment type="subcellular location">
    <subcellularLocation>
        <location evidence="1">Membrane</location>
        <topology evidence="1">Multi-pass membrane protein</topology>
    </subcellularLocation>
</comment>
<feature type="transmembrane region" description="Helical" evidence="5">
    <location>
        <begin position="126"/>
        <end position="146"/>
    </location>
</feature>
<sequence>MAHQGHLFPDTTREALLHTESRVKNKIRSVWTGFVDFALRDNVLEVAVGLIIAAAFTSAVKSLVSDVLLPPISLLPFMSRNLEEKFLILKKGPHYRGPDHVGYNTRRQATEDGAVIMAYGAFLDELVNFIGLGLVLYLVANIYGYISKDSIITHTVKCTYCRKEISAKARRCPMCTSWLDGREDKETTALDPPHSGHA</sequence>
<evidence type="ECO:0000256" key="3">
    <source>
        <dbReference type="ARBA" id="ARBA00022989"/>
    </source>
</evidence>
<protein>
    <recommendedName>
        <fullName evidence="8">Ion channel</fullName>
    </recommendedName>
</protein>
<dbReference type="EMBL" id="NHYE01005605">
    <property type="protein sequence ID" value="PPQ67953.1"/>
    <property type="molecule type" value="Genomic_DNA"/>
</dbReference>
<evidence type="ECO:0000256" key="1">
    <source>
        <dbReference type="ARBA" id="ARBA00004141"/>
    </source>
</evidence>
<evidence type="ECO:0000256" key="4">
    <source>
        <dbReference type="ARBA" id="ARBA00023136"/>
    </source>
</evidence>
<dbReference type="STRING" id="231916.A0A409VNX7"/>
<evidence type="ECO:0000256" key="2">
    <source>
        <dbReference type="ARBA" id="ARBA00022692"/>
    </source>
</evidence>
<dbReference type="SUPFAM" id="SSF81330">
    <property type="entry name" value="Gated mechanosensitive channel"/>
    <property type="match status" value="1"/>
</dbReference>
<evidence type="ECO:0000313" key="6">
    <source>
        <dbReference type="EMBL" id="PPQ67953.1"/>
    </source>
</evidence>